<comment type="subcellular location">
    <subcellularLocation>
        <location evidence="1">Membrane</location>
        <topology evidence="1">Multi-pass membrane protein</topology>
    </subcellularLocation>
</comment>
<evidence type="ECO:0000256" key="6">
    <source>
        <dbReference type="SAM" id="Phobius"/>
    </source>
</evidence>
<dbReference type="PANTHER" id="PTHR10037">
    <property type="entry name" value="VOLTAGE-GATED CATION CHANNEL CALCIUM AND SODIUM"/>
    <property type="match status" value="1"/>
</dbReference>
<protein>
    <recommendedName>
        <fullName evidence="7">EF-hand domain-containing protein</fullName>
    </recommendedName>
</protein>
<dbReference type="PANTHER" id="PTHR10037:SF62">
    <property type="entry name" value="SODIUM CHANNEL PROTEIN 60E"/>
    <property type="match status" value="1"/>
</dbReference>
<dbReference type="Proteomes" id="UP000626109">
    <property type="component" value="Unassembled WGS sequence"/>
</dbReference>
<organism evidence="8 9">
    <name type="scientific">Polarella glacialis</name>
    <name type="common">Dinoflagellate</name>
    <dbReference type="NCBI Taxonomy" id="89957"/>
    <lineage>
        <taxon>Eukaryota</taxon>
        <taxon>Sar</taxon>
        <taxon>Alveolata</taxon>
        <taxon>Dinophyceae</taxon>
        <taxon>Suessiales</taxon>
        <taxon>Suessiaceae</taxon>
        <taxon>Polarella</taxon>
    </lineage>
</organism>
<dbReference type="InterPro" id="IPR005821">
    <property type="entry name" value="Ion_trans_dom"/>
</dbReference>
<dbReference type="PROSITE" id="PS50222">
    <property type="entry name" value="EF_HAND_2"/>
    <property type="match status" value="1"/>
</dbReference>
<reference evidence="8" key="1">
    <citation type="submission" date="2021-02" db="EMBL/GenBank/DDBJ databases">
        <authorList>
            <person name="Dougan E. K."/>
            <person name="Rhodes N."/>
            <person name="Thang M."/>
            <person name="Chan C."/>
        </authorList>
    </citation>
    <scope>NUCLEOTIDE SEQUENCE</scope>
</reference>
<feature type="compositionally biased region" description="Low complexity" evidence="5">
    <location>
        <begin position="457"/>
        <end position="474"/>
    </location>
</feature>
<evidence type="ECO:0000256" key="2">
    <source>
        <dbReference type="ARBA" id="ARBA00022692"/>
    </source>
</evidence>
<dbReference type="PROSITE" id="PS00018">
    <property type="entry name" value="EF_HAND_1"/>
    <property type="match status" value="1"/>
</dbReference>
<dbReference type="InterPro" id="IPR018247">
    <property type="entry name" value="EF_Hand_1_Ca_BS"/>
</dbReference>
<dbReference type="Gene3D" id="1.10.287.70">
    <property type="match status" value="1"/>
</dbReference>
<keyword evidence="3 6" id="KW-1133">Transmembrane helix</keyword>
<evidence type="ECO:0000313" key="8">
    <source>
        <dbReference type="EMBL" id="CAE8634673.1"/>
    </source>
</evidence>
<evidence type="ECO:0000256" key="5">
    <source>
        <dbReference type="SAM" id="MobiDB-lite"/>
    </source>
</evidence>
<feature type="transmembrane region" description="Helical" evidence="6">
    <location>
        <begin position="100"/>
        <end position="119"/>
    </location>
</feature>
<dbReference type="GO" id="GO:0086010">
    <property type="term" value="P:membrane depolarization during action potential"/>
    <property type="evidence" value="ECO:0007669"/>
    <property type="project" value="TreeGrafter"/>
</dbReference>
<evidence type="ECO:0000313" key="9">
    <source>
        <dbReference type="Proteomes" id="UP000626109"/>
    </source>
</evidence>
<feature type="domain" description="EF-hand" evidence="7">
    <location>
        <begin position="318"/>
        <end position="353"/>
    </location>
</feature>
<evidence type="ECO:0000256" key="1">
    <source>
        <dbReference type="ARBA" id="ARBA00004141"/>
    </source>
</evidence>
<keyword evidence="2 6" id="KW-0812">Transmembrane</keyword>
<dbReference type="InterPro" id="IPR043203">
    <property type="entry name" value="VGCC_Ca_Na"/>
</dbReference>
<feature type="compositionally biased region" description="Basic residues" evidence="5">
    <location>
        <begin position="1"/>
        <end position="10"/>
    </location>
</feature>
<dbReference type="InterPro" id="IPR002048">
    <property type="entry name" value="EF_hand_dom"/>
</dbReference>
<feature type="region of interest" description="Disordered" evidence="5">
    <location>
        <begin position="1"/>
        <end position="27"/>
    </location>
</feature>
<feature type="region of interest" description="Disordered" evidence="5">
    <location>
        <begin position="448"/>
        <end position="474"/>
    </location>
</feature>
<dbReference type="GO" id="GO:0001518">
    <property type="term" value="C:voltage-gated sodium channel complex"/>
    <property type="evidence" value="ECO:0007669"/>
    <property type="project" value="TreeGrafter"/>
</dbReference>
<evidence type="ECO:0000259" key="7">
    <source>
        <dbReference type="PROSITE" id="PS50222"/>
    </source>
</evidence>
<dbReference type="Gene3D" id="1.20.120.350">
    <property type="entry name" value="Voltage-gated potassium channels. Chain C"/>
    <property type="match status" value="1"/>
</dbReference>
<dbReference type="SUPFAM" id="SSF81324">
    <property type="entry name" value="Voltage-gated potassium channels"/>
    <property type="match status" value="1"/>
</dbReference>
<gene>
    <name evidence="8" type="ORF">PGLA2088_LOCUS1459</name>
</gene>
<name>A0A813H9V4_POLGL</name>
<feature type="transmembrane region" description="Helical" evidence="6">
    <location>
        <begin position="277"/>
        <end position="299"/>
    </location>
</feature>
<feature type="transmembrane region" description="Helical" evidence="6">
    <location>
        <begin position="212"/>
        <end position="231"/>
    </location>
</feature>
<dbReference type="GO" id="GO:0005248">
    <property type="term" value="F:voltage-gated sodium channel activity"/>
    <property type="evidence" value="ECO:0007669"/>
    <property type="project" value="TreeGrafter"/>
</dbReference>
<dbReference type="EMBL" id="CAJNNW010001121">
    <property type="protein sequence ID" value="CAE8634673.1"/>
    <property type="molecule type" value="Genomic_DNA"/>
</dbReference>
<dbReference type="GO" id="GO:0005509">
    <property type="term" value="F:calcium ion binding"/>
    <property type="evidence" value="ECO:0007669"/>
    <property type="project" value="InterPro"/>
</dbReference>
<accession>A0A813H9V4</accession>
<evidence type="ECO:0000256" key="4">
    <source>
        <dbReference type="ARBA" id="ARBA00023136"/>
    </source>
</evidence>
<dbReference type="Pfam" id="PF00520">
    <property type="entry name" value="Ion_trans"/>
    <property type="match status" value="1"/>
</dbReference>
<dbReference type="AlphaFoldDB" id="A0A813H9V4"/>
<keyword evidence="4 6" id="KW-0472">Membrane</keyword>
<feature type="transmembrane region" description="Helical" evidence="6">
    <location>
        <begin position="67"/>
        <end position="85"/>
    </location>
</feature>
<sequence length="474" mass="53832">MEKRSLRHSLTRSQTQNKEMDLKPRKKKIKRQLLKGKVAKIDTIDLYAVENLYHQEGYMQQIARSDWFSYITLLVISMNAVYIGVSEDWNKSDTLLESHLVFQLFDHFFCGCFTLELIVRFCAFRHKSDALRDNWFKFDALLVLLSIFDTWLMTAILAITNTQTVALPTVGSALKLLRLLRLSRLVRLVRCLPELLTLINGMREGARAVGSSLLLVAILIYMFGIVMHMFLSSNEALADMFGTLSLCMWTLLLDGALTSETKPALEALLSEEEHAMVFIFLFFVFLSCLTVMNMLIGVLCEVVSAVKQLEEQTAAHELVKGTVLVLLKQLDVDESGDISKEEMANVMEHEQARACLQDLNVDVEHLMDLLDMHYEDESVLSMLFLLELILACRGDQPSATKHVIAESMFLRWDLKETMHELEKRLDKKFQAIMPHAFAKDSLSSFHHNSNNDSIATAAPPSKSRASSRASSRKG</sequence>
<dbReference type="InterPro" id="IPR027359">
    <property type="entry name" value="Volt_channel_dom_sf"/>
</dbReference>
<evidence type="ECO:0000256" key="3">
    <source>
        <dbReference type="ARBA" id="ARBA00022989"/>
    </source>
</evidence>
<proteinExistence type="predicted"/>
<comment type="caution">
    <text evidence="8">The sequence shown here is derived from an EMBL/GenBank/DDBJ whole genome shotgun (WGS) entry which is preliminary data.</text>
</comment>